<dbReference type="Proteomes" id="UP001500711">
    <property type="component" value="Unassembled WGS sequence"/>
</dbReference>
<dbReference type="InterPro" id="IPR036736">
    <property type="entry name" value="ACP-like_sf"/>
</dbReference>
<dbReference type="InterPro" id="IPR020845">
    <property type="entry name" value="AMP-binding_CS"/>
</dbReference>
<dbReference type="Pfam" id="PF00501">
    <property type="entry name" value="AMP-binding"/>
    <property type="match status" value="1"/>
</dbReference>
<evidence type="ECO:0000259" key="4">
    <source>
        <dbReference type="PROSITE" id="PS50075"/>
    </source>
</evidence>
<evidence type="ECO:0000313" key="5">
    <source>
        <dbReference type="EMBL" id="GAA3646948.1"/>
    </source>
</evidence>
<keyword evidence="2" id="KW-0596">Phosphopantetheine</keyword>
<dbReference type="Pfam" id="PF13193">
    <property type="entry name" value="AMP-binding_C"/>
    <property type="match status" value="1"/>
</dbReference>
<evidence type="ECO:0000256" key="3">
    <source>
        <dbReference type="ARBA" id="ARBA00022553"/>
    </source>
</evidence>
<dbReference type="PROSITE" id="PS00455">
    <property type="entry name" value="AMP_BINDING"/>
    <property type="match status" value="1"/>
</dbReference>
<evidence type="ECO:0000256" key="2">
    <source>
        <dbReference type="ARBA" id="ARBA00022450"/>
    </source>
</evidence>
<dbReference type="EMBL" id="BAABBE010000009">
    <property type="protein sequence ID" value="GAA3646948.1"/>
    <property type="molecule type" value="Genomic_DNA"/>
</dbReference>
<comment type="caution">
    <text evidence="5">The sequence shown here is derived from an EMBL/GenBank/DDBJ whole genome shotgun (WGS) entry which is preliminary data.</text>
</comment>
<dbReference type="InterPro" id="IPR001242">
    <property type="entry name" value="Condensation_dom"/>
</dbReference>
<dbReference type="PANTHER" id="PTHR45527">
    <property type="entry name" value="NONRIBOSOMAL PEPTIDE SYNTHETASE"/>
    <property type="match status" value="1"/>
</dbReference>
<dbReference type="CDD" id="cd12117">
    <property type="entry name" value="A_NRPS_Srf_like"/>
    <property type="match status" value="1"/>
</dbReference>
<dbReference type="InterPro" id="IPR020806">
    <property type="entry name" value="PKS_PP-bd"/>
</dbReference>
<evidence type="ECO:0000313" key="6">
    <source>
        <dbReference type="Proteomes" id="UP001500711"/>
    </source>
</evidence>
<dbReference type="InterPro" id="IPR029058">
    <property type="entry name" value="AB_hydrolase_fold"/>
</dbReference>
<dbReference type="CDD" id="cd19531">
    <property type="entry name" value="LCL_NRPS-like"/>
    <property type="match status" value="1"/>
</dbReference>
<dbReference type="PROSITE" id="PS50075">
    <property type="entry name" value="CARRIER"/>
    <property type="match status" value="1"/>
</dbReference>
<organism evidence="5 6">
    <name type="scientific">Lentzea roselyniae</name>
    <dbReference type="NCBI Taxonomy" id="531940"/>
    <lineage>
        <taxon>Bacteria</taxon>
        <taxon>Bacillati</taxon>
        <taxon>Actinomycetota</taxon>
        <taxon>Actinomycetes</taxon>
        <taxon>Pseudonocardiales</taxon>
        <taxon>Pseudonocardiaceae</taxon>
        <taxon>Lentzea</taxon>
    </lineage>
</organism>
<accession>A0ABP7B455</accession>
<dbReference type="Gene3D" id="3.30.559.30">
    <property type="entry name" value="Nonribosomal peptide synthetase, condensation domain"/>
    <property type="match status" value="1"/>
</dbReference>
<dbReference type="SUPFAM" id="SSF56801">
    <property type="entry name" value="Acetyl-CoA synthetase-like"/>
    <property type="match status" value="1"/>
</dbReference>
<gene>
    <name evidence="5" type="ORF">GCM10022267_36950</name>
</gene>
<dbReference type="Pfam" id="PF00668">
    <property type="entry name" value="Condensation"/>
    <property type="match status" value="1"/>
</dbReference>
<protein>
    <recommendedName>
        <fullName evidence="4">Carrier domain-containing protein</fullName>
    </recommendedName>
</protein>
<keyword evidence="3" id="KW-0597">Phosphoprotein</keyword>
<feature type="domain" description="Carrier" evidence="4">
    <location>
        <begin position="953"/>
        <end position="1028"/>
    </location>
</feature>
<dbReference type="Gene3D" id="3.30.300.30">
    <property type="match status" value="1"/>
</dbReference>
<dbReference type="InterPro" id="IPR025110">
    <property type="entry name" value="AMP-bd_C"/>
</dbReference>
<dbReference type="SMART" id="SM00823">
    <property type="entry name" value="PKS_PP"/>
    <property type="match status" value="1"/>
</dbReference>
<reference evidence="6" key="1">
    <citation type="journal article" date="2019" name="Int. J. Syst. Evol. Microbiol.">
        <title>The Global Catalogue of Microorganisms (GCM) 10K type strain sequencing project: providing services to taxonomists for standard genome sequencing and annotation.</title>
        <authorList>
            <consortium name="The Broad Institute Genomics Platform"/>
            <consortium name="The Broad Institute Genome Sequencing Center for Infectious Disease"/>
            <person name="Wu L."/>
            <person name="Ma J."/>
        </authorList>
    </citation>
    <scope>NUCLEOTIDE SEQUENCE [LARGE SCALE GENOMIC DNA]</scope>
    <source>
        <strain evidence="6">JCM 17494</strain>
    </source>
</reference>
<evidence type="ECO:0000256" key="1">
    <source>
        <dbReference type="ARBA" id="ARBA00001957"/>
    </source>
</evidence>
<dbReference type="InterPro" id="IPR010071">
    <property type="entry name" value="AA_adenyl_dom"/>
</dbReference>
<dbReference type="Gene3D" id="2.30.38.10">
    <property type="entry name" value="Luciferase, Domain 3"/>
    <property type="match status" value="1"/>
</dbReference>
<dbReference type="SUPFAM" id="SSF52777">
    <property type="entry name" value="CoA-dependent acyltransferases"/>
    <property type="match status" value="2"/>
</dbReference>
<dbReference type="InterPro" id="IPR000873">
    <property type="entry name" value="AMP-dep_synth/lig_dom"/>
</dbReference>
<dbReference type="InterPro" id="IPR006162">
    <property type="entry name" value="Ppantetheine_attach_site"/>
</dbReference>
<dbReference type="SUPFAM" id="SSF47336">
    <property type="entry name" value="ACP-like"/>
    <property type="match status" value="1"/>
</dbReference>
<proteinExistence type="predicted"/>
<dbReference type="PROSITE" id="PS00012">
    <property type="entry name" value="PHOSPHOPANTETHEINE"/>
    <property type="match status" value="1"/>
</dbReference>
<dbReference type="RefSeq" id="WP_346131366.1">
    <property type="nucleotide sequence ID" value="NZ_BAABBE010000009.1"/>
</dbReference>
<sequence length="1054" mass="113415">MSHEQPFVGKHPATRGQQQIWFSDQLAPGATFNTVPVHVEITGALDTGALTAALMAVVHRHEPLRTTYRLDGTELVAVVAPDPQVTINAWDLRELLPAERTARAEALVANELARPIDISSGAPLRAVLLRLDDDSHQLVLLVHHIAVDGASVAVIQEELVRSYAGQVALPQPGVRYRDVALLSGDADVEHWCAELADLPEPLELPNIRTRPAQPDFAAEVLPLVVPEELANAVRKTASTHRSSSFMVLLTAFSVLLHRLTGSSDIVVGSPSAGREHADTHDLVGYFVNMLALRVRLGWDPTCAEAMDLVRDTVLDALDHREAPFHQIVEALGEKGDVDRHPVFQVVFASPPPLAGPLAAGGCVFTFTQGTSNQCLYDLELQLPDSGSGELRGWAKFRTALYQRADIVDLTERFTTVLEQLTSTPDARLSNLSLLSADETLRIVRDLNANATAYPADATLVELFEQTADRFSEDIAVEFGSVSLTYAELDQRANRLAAHLGALGVGVGTPVGILLERGVDWIVAAIAVLKAGGAYLPLDPEYPIERLQALCADASAAVVVAGRPADLGVELVDLSATVLTCPADRPQRTVEPDDLAYVMYTSGSTGMPKGVCVSHRNVVRLVRDTNYVEFAPGDRVAQASTTTFDAATFEIWGALLNGARLVGLPKDIALDPAALGEWLRANSIDTLFLTTSVAMHVARELPAALSSLRYFVFGGEQPDEHAVATLVAHPGGPEHVVNGYGPTETTTFASSHSCDRSEGRIPLGRALSNTQLYVLDQYLEPVPPMVAGELCIGGDGVGRGYVGNPALTAERFVPDHVGGRPGARLYRTGDLARLLPDGTFEYLGRADRQVKIRGFRIEPGEVEACLHSSGLVRQAVVVPREDAAGDVSLVGYVVLEQQGDEQLDELMRHVRDALPAYLVPSALVPMETLPLTRNGKLDLRALPDPEIAAEEPDEPQTVTEVAVADLWRQVLGAESVGRDANFFDLGGHSLKAARILSRIESELGVRLPMRSLFDHPTVAGIATEVDRLRDTTPVSVGAIRAEARSSLSVADLLDL</sequence>
<dbReference type="InterPro" id="IPR023213">
    <property type="entry name" value="CAT-like_dom_sf"/>
</dbReference>
<dbReference type="Gene3D" id="3.40.50.1820">
    <property type="entry name" value="alpha/beta hydrolase"/>
    <property type="match status" value="1"/>
</dbReference>
<dbReference type="PANTHER" id="PTHR45527:SF1">
    <property type="entry name" value="FATTY ACID SYNTHASE"/>
    <property type="match status" value="1"/>
</dbReference>
<comment type="cofactor">
    <cofactor evidence="1">
        <name>pantetheine 4'-phosphate</name>
        <dbReference type="ChEBI" id="CHEBI:47942"/>
    </cofactor>
</comment>
<dbReference type="InterPro" id="IPR045851">
    <property type="entry name" value="AMP-bd_C_sf"/>
</dbReference>
<dbReference type="NCBIfam" id="TIGR01733">
    <property type="entry name" value="AA-adenyl-dom"/>
    <property type="match status" value="1"/>
</dbReference>
<dbReference type="Pfam" id="PF00550">
    <property type="entry name" value="PP-binding"/>
    <property type="match status" value="1"/>
</dbReference>
<dbReference type="Gene3D" id="3.40.50.980">
    <property type="match status" value="2"/>
</dbReference>
<dbReference type="Gene3D" id="3.30.559.10">
    <property type="entry name" value="Chloramphenicol acetyltransferase-like domain"/>
    <property type="match status" value="1"/>
</dbReference>
<name>A0ABP7B455_9PSEU</name>
<keyword evidence="6" id="KW-1185">Reference proteome</keyword>
<dbReference type="InterPro" id="IPR009081">
    <property type="entry name" value="PP-bd_ACP"/>
</dbReference>